<accession>A0A4R5AG70</accession>
<feature type="transmembrane region" description="Helical" evidence="19">
    <location>
        <begin position="364"/>
        <end position="385"/>
    </location>
</feature>
<evidence type="ECO:0000256" key="14">
    <source>
        <dbReference type="ARBA" id="ARBA00025228"/>
    </source>
</evidence>
<name>A0A4R5AG70_9ACTN</name>
<keyword evidence="8 19" id="KW-0169">Cobalamin biosynthesis</keyword>
<evidence type="ECO:0000256" key="2">
    <source>
        <dbReference type="ARBA" id="ARBA00004651"/>
    </source>
</evidence>
<comment type="subcellular location">
    <subcellularLocation>
        <location evidence="2 19">Cell membrane</location>
        <topology evidence="2 19">Multi-pass membrane protein</topology>
    </subcellularLocation>
</comment>
<keyword evidence="7 19" id="KW-1003">Cell membrane</keyword>
<evidence type="ECO:0000256" key="13">
    <source>
        <dbReference type="ARBA" id="ARBA00023136"/>
    </source>
</evidence>
<evidence type="ECO:0000256" key="19">
    <source>
        <dbReference type="HAMAP-Rule" id="MF_00719"/>
    </source>
</evidence>
<evidence type="ECO:0000256" key="17">
    <source>
        <dbReference type="ARBA" id="ARBA00048623"/>
    </source>
</evidence>
<evidence type="ECO:0000256" key="8">
    <source>
        <dbReference type="ARBA" id="ARBA00022573"/>
    </source>
</evidence>
<evidence type="ECO:0000256" key="4">
    <source>
        <dbReference type="ARBA" id="ARBA00010561"/>
    </source>
</evidence>
<evidence type="ECO:0000313" key="22">
    <source>
        <dbReference type="Proteomes" id="UP000295578"/>
    </source>
</evidence>
<organism evidence="21 22">
    <name type="scientific">Actinomadura darangshiensis</name>
    <dbReference type="NCBI Taxonomy" id="705336"/>
    <lineage>
        <taxon>Bacteria</taxon>
        <taxon>Bacillati</taxon>
        <taxon>Actinomycetota</taxon>
        <taxon>Actinomycetes</taxon>
        <taxon>Streptosporangiales</taxon>
        <taxon>Thermomonosporaceae</taxon>
        <taxon>Actinomadura</taxon>
    </lineage>
</organism>
<dbReference type="UniPathway" id="UPA00148">
    <property type="reaction ID" value="UER00238"/>
</dbReference>
<keyword evidence="10 19" id="KW-0812">Transmembrane</keyword>
<feature type="region of interest" description="Disordered" evidence="20">
    <location>
        <begin position="1"/>
        <end position="124"/>
    </location>
</feature>
<proteinExistence type="inferred from homology"/>
<evidence type="ECO:0000313" key="21">
    <source>
        <dbReference type="EMBL" id="TDD69012.1"/>
    </source>
</evidence>
<dbReference type="GO" id="GO:0005886">
    <property type="term" value="C:plasma membrane"/>
    <property type="evidence" value="ECO:0007669"/>
    <property type="project" value="UniProtKB-SubCell"/>
</dbReference>
<comment type="caution">
    <text evidence="21">The sequence shown here is derived from an EMBL/GenBank/DDBJ whole genome shotgun (WGS) entry which is preliminary data.</text>
</comment>
<dbReference type="Pfam" id="PF02654">
    <property type="entry name" value="CobS"/>
    <property type="match status" value="1"/>
</dbReference>
<evidence type="ECO:0000256" key="6">
    <source>
        <dbReference type="ARBA" id="ARBA00015850"/>
    </source>
</evidence>
<evidence type="ECO:0000256" key="11">
    <source>
        <dbReference type="ARBA" id="ARBA00022842"/>
    </source>
</evidence>
<dbReference type="GO" id="GO:0008818">
    <property type="term" value="F:cobalamin 5'-phosphate synthase activity"/>
    <property type="evidence" value="ECO:0007669"/>
    <property type="project" value="UniProtKB-UniRule"/>
</dbReference>
<dbReference type="InterPro" id="IPR003805">
    <property type="entry name" value="CobS"/>
</dbReference>
<dbReference type="PANTHER" id="PTHR34148:SF1">
    <property type="entry name" value="ADENOSYLCOBINAMIDE-GDP RIBAZOLETRANSFERASE"/>
    <property type="match status" value="1"/>
</dbReference>
<keyword evidence="11 19" id="KW-0460">Magnesium</keyword>
<keyword evidence="13 19" id="KW-0472">Membrane</keyword>
<dbReference type="HAMAP" id="MF_00719">
    <property type="entry name" value="CobS"/>
    <property type="match status" value="1"/>
</dbReference>
<evidence type="ECO:0000256" key="9">
    <source>
        <dbReference type="ARBA" id="ARBA00022679"/>
    </source>
</evidence>
<evidence type="ECO:0000256" key="20">
    <source>
        <dbReference type="SAM" id="MobiDB-lite"/>
    </source>
</evidence>
<comment type="catalytic activity">
    <reaction evidence="17 19">
        <text>alpha-ribazole + adenosylcob(III)inamide-GDP = adenosylcob(III)alamin + GMP + H(+)</text>
        <dbReference type="Rhea" id="RHEA:16049"/>
        <dbReference type="ChEBI" id="CHEBI:10329"/>
        <dbReference type="ChEBI" id="CHEBI:15378"/>
        <dbReference type="ChEBI" id="CHEBI:18408"/>
        <dbReference type="ChEBI" id="CHEBI:58115"/>
        <dbReference type="ChEBI" id="CHEBI:60487"/>
        <dbReference type="EC" id="2.7.8.26"/>
    </reaction>
</comment>
<gene>
    <name evidence="19" type="primary">cobS</name>
    <name evidence="21" type="ORF">E1293_36320</name>
</gene>
<reference evidence="21 22" key="1">
    <citation type="submission" date="2019-03" db="EMBL/GenBank/DDBJ databases">
        <title>Draft genome sequences of novel Actinobacteria.</title>
        <authorList>
            <person name="Sahin N."/>
            <person name="Ay H."/>
            <person name="Saygin H."/>
        </authorList>
    </citation>
    <scope>NUCLEOTIDE SEQUENCE [LARGE SCALE GENOMIC DNA]</scope>
    <source>
        <strain evidence="21 22">DSM 45941</strain>
    </source>
</reference>
<dbReference type="EC" id="2.7.8.26" evidence="5 19"/>
<feature type="transmembrane region" description="Helical" evidence="19">
    <location>
        <begin position="334"/>
        <end position="352"/>
    </location>
</feature>
<evidence type="ECO:0000256" key="12">
    <source>
        <dbReference type="ARBA" id="ARBA00022989"/>
    </source>
</evidence>
<evidence type="ECO:0000256" key="18">
    <source>
        <dbReference type="ARBA" id="ARBA00049504"/>
    </source>
</evidence>
<feature type="compositionally biased region" description="Basic residues" evidence="20">
    <location>
        <begin position="62"/>
        <end position="72"/>
    </location>
</feature>
<comment type="pathway">
    <text evidence="3 19">Cofactor biosynthesis; adenosylcobalamin biosynthesis; adenosylcobalamin from cob(II)yrinate a,c-diamide: step 7/7.</text>
</comment>
<sequence length="386" mass="37886">MGRARRRAPPSPSGLVAHRRDDRPRAGPRVRGRAGPGGRRRHLAHRRDGRGRRLGGSAARAAVHRRARRGLARHGGASGRGERRGRAVTGTGDGVRAGVPRHAGPGQPAARGRVRGGGAGRGGTRRGARVIAGLRLAVTLLTVVPLGTGRLGTGRVDRGTARVAMLLAPAAGLITGGAAALVLLAGGLLGLSGLLAAALAVAATAAITRALHLDGLADLADGLGSGRPADEALTIMKRSDIGPFGVVTLLLTVLIQAAALASVPHPAVAVLIASVTGRLALPWACRTGVPSARPGGLGALVAGSVPTRAAPAVTAVVAVAAAGAGLASGGLGGALHGAAAVAAGLAAALLLLRHAVRRLGGVTGDVLGALVEIATTAALVALTSLR</sequence>
<evidence type="ECO:0000256" key="15">
    <source>
        <dbReference type="ARBA" id="ARBA00032605"/>
    </source>
</evidence>
<keyword evidence="12 19" id="KW-1133">Transmembrane helix</keyword>
<evidence type="ECO:0000256" key="10">
    <source>
        <dbReference type="ARBA" id="ARBA00022692"/>
    </source>
</evidence>
<feature type="compositionally biased region" description="Basic residues" evidence="20">
    <location>
        <begin position="26"/>
        <end position="53"/>
    </location>
</feature>
<evidence type="ECO:0000256" key="7">
    <source>
        <dbReference type="ARBA" id="ARBA00022475"/>
    </source>
</evidence>
<comment type="similarity">
    <text evidence="4 19">Belongs to the CobS family.</text>
</comment>
<dbReference type="OrthoDB" id="9794223at2"/>
<feature type="transmembrane region" description="Helical" evidence="19">
    <location>
        <begin position="191"/>
        <end position="211"/>
    </location>
</feature>
<feature type="transmembrane region" description="Helical" evidence="19">
    <location>
        <begin position="297"/>
        <end position="322"/>
    </location>
</feature>
<dbReference type="EMBL" id="SMKY01000259">
    <property type="protein sequence ID" value="TDD69012.1"/>
    <property type="molecule type" value="Genomic_DNA"/>
</dbReference>
<comment type="function">
    <text evidence="14 19">Joins adenosylcobinamide-GDP and alpha-ribazole to generate adenosylcobalamin (Ado-cobalamin). Also synthesizes adenosylcobalamin 5'-phosphate from adenosylcobinamide-GDP and alpha-ribazole 5'-phosphate.</text>
</comment>
<evidence type="ECO:0000256" key="16">
    <source>
        <dbReference type="ARBA" id="ARBA00032853"/>
    </source>
</evidence>
<evidence type="ECO:0000256" key="1">
    <source>
        <dbReference type="ARBA" id="ARBA00001946"/>
    </source>
</evidence>
<evidence type="ECO:0000256" key="5">
    <source>
        <dbReference type="ARBA" id="ARBA00013200"/>
    </source>
</evidence>
<comment type="cofactor">
    <cofactor evidence="1 19">
        <name>Mg(2+)</name>
        <dbReference type="ChEBI" id="CHEBI:18420"/>
    </cofactor>
</comment>
<dbReference type="AlphaFoldDB" id="A0A4R5AG70"/>
<keyword evidence="9 19" id="KW-0808">Transferase</keyword>
<dbReference type="GO" id="GO:0051073">
    <property type="term" value="F:adenosylcobinamide-GDP ribazoletransferase activity"/>
    <property type="evidence" value="ECO:0007669"/>
    <property type="project" value="UniProtKB-UniRule"/>
</dbReference>
<feature type="transmembrane region" description="Helical" evidence="19">
    <location>
        <begin position="241"/>
        <end position="261"/>
    </location>
</feature>
<comment type="catalytic activity">
    <reaction evidence="18 19">
        <text>alpha-ribazole 5'-phosphate + adenosylcob(III)inamide-GDP = adenosylcob(III)alamin 5'-phosphate + GMP + H(+)</text>
        <dbReference type="Rhea" id="RHEA:23560"/>
        <dbReference type="ChEBI" id="CHEBI:15378"/>
        <dbReference type="ChEBI" id="CHEBI:57918"/>
        <dbReference type="ChEBI" id="CHEBI:58115"/>
        <dbReference type="ChEBI" id="CHEBI:60487"/>
        <dbReference type="ChEBI" id="CHEBI:60493"/>
        <dbReference type="EC" id="2.7.8.26"/>
    </reaction>
</comment>
<dbReference type="GO" id="GO:0009236">
    <property type="term" value="P:cobalamin biosynthetic process"/>
    <property type="evidence" value="ECO:0007669"/>
    <property type="project" value="UniProtKB-UniRule"/>
</dbReference>
<dbReference type="Proteomes" id="UP000295578">
    <property type="component" value="Unassembled WGS sequence"/>
</dbReference>
<protein>
    <recommendedName>
        <fullName evidence="6 19">Adenosylcobinamide-GDP ribazoletransferase</fullName>
        <ecNumber evidence="5 19">2.7.8.26</ecNumber>
    </recommendedName>
    <alternativeName>
        <fullName evidence="16 19">Cobalamin synthase</fullName>
    </alternativeName>
    <alternativeName>
        <fullName evidence="15 19">Cobalamin-5'-phosphate synthase</fullName>
    </alternativeName>
</protein>
<evidence type="ECO:0000256" key="3">
    <source>
        <dbReference type="ARBA" id="ARBA00004663"/>
    </source>
</evidence>
<feature type="compositionally biased region" description="Low complexity" evidence="20">
    <location>
        <begin position="101"/>
        <end position="111"/>
    </location>
</feature>
<dbReference type="PANTHER" id="PTHR34148">
    <property type="entry name" value="ADENOSYLCOBINAMIDE-GDP RIBAZOLETRANSFERASE"/>
    <property type="match status" value="1"/>
</dbReference>
<feature type="transmembrane region" description="Helical" evidence="19">
    <location>
        <begin position="163"/>
        <end position="185"/>
    </location>
</feature>
<keyword evidence="22" id="KW-1185">Reference proteome</keyword>